<dbReference type="Gene3D" id="3.40.50.150">
    <property type="entry name" value="Vaccinia Virus protein VP39"/>
    <property type="match status" value="1"/>
</dbReference>
<dbReference type="AlphaFoldDB" id="A0A1W2H0X1"/>
<dbReference type="PANTHER" id="PTHR43861">
    <property type="entry name" value="TRANS-ACONITATE 2-METHYLTRANSFERASE-RELATED"/>
    <property type="match status" value="1"/>
</dbReference>
<dbReference type="Pfam" id="PF13489">
    <property type="entry name" value="Methyltransf_23"/>
    <property type="match status" value="1"/>
</dbReference>
<dbReference type="Proteomes" id="UP000192333">
    <property type="component" value="Chromosome I"/>
</dbReference>
<dbReference type="GO" id="GO:0032259">
    <property type="term" value="P:methylation"/>
    <property type="evidence" value="ECO:0007669"/>
    <property type="project" value="UniProtKB-KW"/>
</dbReference>
<evidence type="ECO:0000313" key="1">
    <source>
        <dbReference type="EMBL" id="SMD42146.1"/>
    </source>
</evidence>
<dbReference type="CDD" id="cd02440">
    <property type="entry name" value="AdoMet_MTases"/>
    <property type="match status" value="1"/>
</dbReference>
<keyword evidence="1" id="KW-0808">Transferase</keyword>
<dbReference type="STRING" id="758820.SAMN00777080_0683"/>
<dbReference type="InterPro" id="IPR029063">
    <property type="entry name" value="SAM-dependent_MTases_sf"/>
</dbReference>
<accession>A0A1W2H0X1</accession>
<sequence>MTHISKTNTLVFPDIDAYSKEIGLSTEVLKEAYKIESHYHELLVNEQDGQKREKLYDEFYSNLLNFYGRTAKTDGSLDSRIATKDPQVSLFEKELKGKSIIDFGCGEGYFLMNIQKKLPYKKLTGVDVFIPDSLKSHQKIKFIESGIIHFQSEEKFELAFSDNVIEHLAPLDLMDHLQSVYDSLLPEGKFILVMPNRLFGPMDVTRILDNSSSGRIEAKGGHLNESTYHEMVDALSKVGFGNFQTVLPIPKYKYTLFKNNRIRPKGIIGIEKSKFLLNIFRGIKVNGRCPIRFTVTLICQKPENR</sequence>
<organism evidence="1 2">
    <name type="scientific">Aquiflexum balticum DSM 16537</name>
    <dbReference type="NCBI Taxonomy" id="758820"/>
    <lineage>
        <taxon>Bacteria</taxon>
        <taxon>Pseudomonadati</taxon>
        <taxon>Bacteroidota</taxon>
        <taxon>Cytophagia</taxon>
        <taxon>Cytophagales</taxon>
        <taxon>Cyclobacteriaceae</taxon>
        <taxon>Aquiflexum</taxon>
    </lineage>
</organism>
<gene>
    <name evidence="1" type="ORF">SAMN00777080_0683</name>
</gene>
<dbReference type="SUPFAM" id="SSF53335">
    <property type="entry name" value="S-adenosyl-L-methionine-dependent methyltransferases"/>
    <property type="match status" value="1"/>
</dbReference>
<dbReference type="GO" id="GO:0008168">
    <property type="term" value="F:methyltransferase activity"/>
    <property type="evidence" value="ECO:0007669"/>
    <property type="project" value="UniProtKB-KW"/>
</dbReference>
<dbReference type="OrthoDB" id="108476at2"/>
<protein>
    <submittedName>
        <fullName evidence="1">Methyltransferase domain-containing protein</fullName>
    </submittedName>
</protein>
<dbReference type="EMBL" id="LT838813">
    <property type="protein sequence ID" value="SMD42146.1"/>
    <property type="molecule type" value="Genomic_DNA"/>
</dbReference>
<proteinExistence type="predicted"/>
<keyword evidence="1" id="KW-0489">Methyltransferase</keyword>
<keyword evidence="2" id="KW-1185">Reference proteome</keyword>
<evidence type="ECO:0000313" key="2">
    <source>
        <dbReference type="Proteomes" id="UP000192333"/>
    </source>
</evidence>
<dbReference type="RefSeq" id="WP_084118981.1">
    <property type="nucleotide sequence ID" value="NZ_LT838813.1"/>
</dbReference>
<name>A0A1W2H0X1_9BACT</name>
<reference evidence="2" key="1">
    <citation type="submission" date="2017-04" db="EMBL/GenBank/DDBJ databases">
        <authorList>
            <person name="Varghese N."/>
            <person name="Submissions S."/>
        </authorList>
    </citation>
    <scope>NUCLEOTIDE SEQUENCE [LARGE SCALE GENOMIC DNA]</scope>
    <source>
        <strain evidence="2">DSM 16537</strain>
    </source>
</reference>